<accession>A0A074ZQI7</accession>
<dbReference type="SUPFAM" id="SSF56672">
    <property type="entry name" value="DNA/RNA polymerases"/>
    <property type="match status" value="1"/>
</dbReference>
<dbReference type="OrthoDB" id="6156608at2759"/>
<keyword evidence="2" id="KW-1185">Reference proteome</keyword>
<gene>
    <name evidence="1" type="ORF">T265_03961</name>
</gene>
<evidence type="ECO:0008006" key="3">
    <source>
        <dbReference type="Google" id="ProtNLM"/>
    </source>
</evidence>
<dbReference type="InterPro" id="IPR043502">
    <property type="entry name" value="DNA/RNA_pol_sf"/>
</dbReference>
<dbReference type="KEGG" id="ovi:T265_03961"/>
<dbReference type="EMBL" id="KL596679">
    <property type="protein sequence ID" value="KER29391.1"/>
    <property type="molecule type" value="Genomic_DNA"/>
</dbReference>
<protein>
    <recommendedName>
        <fullName evidence="3">Reverse transcriptase domain-containing protein</fullName>
    </recommendedName>
</protein>
<name>A0A074ZQI7_OPIVI</name>
<dbReference type="Proteomes" id="UP000054324">
    <property type="component" value="Unassembled WGS sequence"/>
</dbReference>
<evidence type="ECO:0000313" key="2">
    <source>
        <dbReference type="Proteomes" id="UP000054324"/>
    </source>
</evidence>
<dbReference type="RefSeq" id="XP_009166832.1">
    <property type="nucleotide sequence ID" value="XM_009168568.1"/>
</dbReference>
<dbReference type="AlphaFoldDB" id="A0A074ZQI7"/>
<sequence length="126" mass="14001">MSIDVDALLSRLSPTMSSSTKAELGSVLSEYTDVFAWKDSDVGRTKQVQHCADTGDATPIRLPPRRVPIQYQHQLNQMIDDMLSKDIIKPSAEPDTPLNPHVFRGSENKPLNLRSCASVWTVGESY</sequence>
<dbReference type="CTD" id="20318147"/>
<dbReference type="GeneID" id="20318147"/>
<dbReference type="Gene3D" id="3.10.10.10">
    <property type="entry name" value="HIV Type 1 Reverse Transcriptase, subunit A, domain 1"/>
    <property type="match status" value="1"/>
</dbReference>
<proteinExistence type="predicted"/>
<evidence type="ECO:0000313" key="1">
    <source>
        <dbReference type="EMBL" id="KER29391.1"/>
    </source>
</evidence>
<organism evidence="1 2">
    <name type="scientific">Opisthorchis viverrini</name>
    <name type="common">Southeast Asian liver fluke</name>
    <dbReference type="NCBI Taxonomy" id="6198"/>
    <lineage>
        <taxon>Eukaryota</taxon>
        <taxon>Metazoa</taxon>
        <taxon>Spiralia</taxon>
        <taxon>Lophotrochozoa</taxon>
        <taxon>Platyhelminthes</taxon>
        <taxon>Trematoda</taxon>
        <taxon>Digenea</taxon>
        <taxon>Opisthorchiida</taxon>
        <taxon>Opisthorchiata</taxon>
        <taxon>Opisthorchiidae</taxon>
        <taxon>Opisthorchis</taxon>
    </lineage>
</organism>
<reference evidence="1 2" key="1">
    <citation type="submission" date="2013-11" db="EMBL/GenBank/DDBJ databases">
        <title>Opisthorchis viverrini - life in the bile duct.</title>
        <authorList>
            <person name="Young N.D."/>
            <person name="Nagarajan N."/>
            <person name="Lin S.J."/>
            <person name="Korhonen P.K."/>
            <person name="Jex A.R."/>
            <person name="Hall R.S."/>
            <person name="Safavi-Hemami H."/>
            <person name="Kaewkong W."/>
            <person name="Bertrand D."/>
            <person name="Gao S."/>
            <person name="Seet Q."/>
            <person name="Wongkham S."/>
            <person name="Teh B.T."/>
            <person name="Wongkham C."/>
            <person name="Intapan P.M."/>
            <person name="Maleewong W."/>
            <person name="Yang X."/>
            <person name="Hu M."/>
            <person name="Wang Z."/>
            <person name="Hofmann A."/>
            <person name="Sternberg P.W."/>
            <person name="Tan P."/>
            <person name="Wang J."/>
            <person name="Gasser R.B."/>
        </authorList>
    </citation>
    <scope>NUCLEOTIDE SEQUENCE [LARGE SCALE GENOMIC DNA]</scope>
</reference>